<dbReference type="EMBL" id="CAJPDQ010000011">
    <property type="protein sequence ID" value="CAF9916992.1"/>
    <property type="molecule type" value="Genomic_DNA"/>
</dbReference>
<reference evidence="3" key="1">
    <citation type="submission" date="2021-03" db="EMBL/GenBank/DDBJ databases">
        <authorList>
            <person name="Tagirdzhanova G."/>
        </authorList>
    </citation>
    <scope>NUCLEOTIDE SEQUENCE</scope>
</reference>
<evidence type="ECO:0000313" key="4">
    <source>
        <dbReference type="Proteomes" id="UP000664169"/>
    </source>
</evidence>
<dbReference type="Gene3D" id="3.30.420.40">
    <property type="match status" value="2"/>
</dbReference>
<dbReference type="PRINTS" id="PR00301">
    <property type="entry name" value="HEATSHOCK70"/>
</dbReference>
<evidence type="ECO:0008006" key="5">
    <source>
        <dbReference type="Google" id="ProtNLM"/>
    </source>
</evidence>
<name>A0A8H3F243_9LECA</name>
<dbReference type="GO" id="GO:0005524">
    <property type="term" value="F:ATP binding"/>
    <property type="evidence" value="ECO:0007669"/>
    <property type="project" value="UniProtKB-KW"/>
</dbReference>
<dbReference type="Proteomes" id="UP000664169">
    <property type="component" value="Unassembled WGS sequence"/>
</dbReference>
<keyword evidence="4" id="KW-1185">Reference proteome</keyword>
<dbReference type="GO" id="GO:0140662">
    <property type="term" value="F:ATP-dependent protein folding chaperone"/>
    <property type="evidence" value="ECO:0007669"/>
    <property type="project" value="InterPro"/>
</dbReference>
<evidence type="ECO:0000313" key="3">
    <source>
        <dbReference type="EMBL" id="CAF9916992.1"/>
    </source>
</evidence>
<dbReference type="InterPro" id="IPR018181">
    <property type="entry name" value="Heat_shock_70_CS"/>
</dbReference>
<organism evidence="3 4">
    <name type="scientific">Gomphillus americanus</name>
    <dbReference type="NCBI Taxonomy" id="1940652"/>
    <lineage>
        <taxon>Eukaryota</taxon>
        <taxon>Fungi</taxon>
        <taxon>Dikarya</taxon>
        <taxon>Ascomycota</taxon>
        <taxon>Pezizomycotina</taxon>
        <taxon>Lecanoromycetes</taxon>
        <taxon>OSLEUM clade</taxon>
        <taxon>Ostropomycetidae</taxon>
        <taxon>Ostropales</taxon>
        <taxon>Graphidaceae</taxon>
        <taxon>Gomphilloideae</taxon>
        <taxon>Gomphillus</taxon>
    </lineage>
</organism>
<dbReference type="OrthoDB" id="2963168at2759"/>
<dbReference type="PANTHER" id="PTHR14187:SF5">
    <property type="entry name" value="HEAT SHOCK 70 KDA PROTEIN 12A"/>
    <property type="match status" value="1"/>
</dbReference>
<dbReference type="Gene3D" id="3.90.640.10">
    <property type="entry name" value="Actin, Chain A, domain 4"/>
    <property type="match status" value="1"/>
</dbReference>
<dbReference type="PANTHER" id="PTHR14187">
    <property type="entry name" value="ALPHA KINASE/ELONGATION FACTOR 2 KINASE"/>
    <property type="match status" value="1"/>
</dbReference>
<dbReference type="Pfam" id="PF00012">
    <property type="entry name" value="HSP70"/>
    <property type="match status" value="1"/>
</dbReference>
<dbReference type="AlphaFoldDB" id="A0A8H3F243"/>
<gene>
    <name evidence="3" type="ORF">GOMPHAMPRED_001176</name>
</gene>
<dbReference type="CDD" id="cd10170">
    <property type="entry name" value="ASKHA_NBD_HSP70"/>
    <property type="match status" value="1"/>
</dbReference>
<dbReference type="SUPFAM" id="SSF53067">
    <property type="entry name" value="Actin-like ATPase domain"/>
    <property type="match status" value="2"/>
</dbReference>
<accession>A0A8H3F243</accession>
<evidence type="ECO:0000256" key="1">
    <source>
        <dbReference type="ARBA" id="ARBA00022741"/>
    </source>
</evidence>
<proteinExistence type="predicted"/>
<dbReference type="PROSITE" id="PS00297">
    <property type="entry name" value="HSP70_1"/>
    <property type="match status" value="1"/>
</dbReference>
<keyword evidence="2" id="KW-0067">ATP-binding</keyword>
<keyword evidence="1" id="KW-0547">Nucleotide-binding</keyword>
<sequence length="559" mass="62987">MSAERFVIGIDLGTTYSAAAWAMMSDKKVQVERNWPTSGQMVGTKVPTEIAYPINSKGNSSLSWGYDISPRDRKVQWFKLGLETNELAPTLPQGMDVTDVACDYLKLLHEHVMTTISRRSGSAIMQNARFDYVLTVPAIWSDLAKNRTRIAATKAGLGGENSNLELLSEPESAAIYSLKTIENILTRIKVGDKIVVCDAGGGTVDLVAYDLKQIEPTLQVIECTTGTGDFCGGSFIDREFDKLFRARMGPAYEELSVVHRQHVIKNFETCKLAFRDDVGREIFYVNVPTVNNVPHAGVMGGEFEISRDQMRQLFDPVIRQILELIEEQVNMAKKDTGSVNAILLVGGFGESEYLYMRVKFWADTQGIEVLQPRDAATAVVQGAVLKGMEPKVGPNKTQVARRARLSYGVPTKEEFVEGRHLEVDAEYDEHTGKKLARNQIRWFIRINQLVSDDEIIRYKFCRRFKHLTYWEDSLVSSTLPIPPTRIDENVHKHCTIRSDLTHLDLRRDFQRERRILGLSTFYSAEYDLTVSLKNNNLNLSLSYGGNQYGVGDVKFETLS</sequence>
<protein>
    <recommendedName>
        <fullName evidence="5">Actin-like ATPase domain-containing protein</fullName>
    </recommendedName>
</protein>
<evidence type="ECO:0000256" key="2">
    <source>
        <dbReference type="ARBA" id="ARBA00022840"/>
    </source>
</evidence>
<dbReference type="InterPro" id="IPR043129">
    <property type="entry name" value="ATPase_NBD"/>
</dbReference>
<dbReference type="InterPro" id="IPR013126">
    <property type="entry name" value="Hsp_70_fam"/>
</dbReference>
<comment type="caution">
    <text evidence="3">The sequence shown here is derived from an EMBL/GenBank/DDBJ whole genome shotgun (WGS) entry which is preliminary data.</text>
</comment>